<comment type="caution">
    <text evidence="2">The sequence shown here is derived from an EMBL/GenBank/DDBJ whole genome shotgun (WGS) entry which is preliminary data.</text>
</comment>
<dbReference type="SUPFAM" id="SSF160904">
    <property type="entry name" value="Jann2411-like"/>
    <property type="match status" value="1"/>
</dbReference>
<keyword evidence="3" id="KW-1185">Reference proteome</keyword>
<dbReference type="Pfam" id="PF11706">
    <property type="entry name" value="zf-CGNR"/>
    <property type="match status" value="1"/>
</dbReference>
<accession>A0ABX3XZX2</accession>
<dbReference type="InterPro" id="IPR023286">
    <property type="entry name" value="ABATE_dom_sf"/>
</dbReference>
<dbReference type="InterPro" id="IPR010852">
    <property type="entry name" value="ABATE"/>
</dbReference>
<dbReference type="Pfam" id="PF07336">
    <property type="entry name" value="ABATE"/>
    <property type="match status" value="1"/>
</dbReference>
<dbReference type="Proteomes" id="UP000194225">
    <property type="component" value="Unassembled WGS sequence"/>
</dbReference>
<name>A0ABX3XZX2_STRPT</name>
<organism evidence="2 3">
    <name type="scientific">Streptomyces platensis</name>
    <dbReference type="NCBI Taxonomy" id="58346"/>
    <lineage>
        <taxon>Bacteria</taxon>
        <taxon>Bacillati</taxon>
        <taxon>Actinomycetota</taxon>
        <taxon>Actinomycetes</taxon>
        <taxon>Kitasatosporales</taxon>
        <taxon>Streptomycetaceae</taxon>
        <taxon>Streptomyces</taxon>
    </lineage>
</organism>
<dbReference type="EMBL" id="MIGA01000010">
    <property type="protein sequence ID" value="OSY46375.1"/>
    <property type="molecule type" value="Genomic_DNA"/>
</dbReference>
<dbReference type="PANTHER" id="PTHR35525">
    <property type="entry name" value="BLL6575 PROTEIN"/>
    <property type="match status" value="1"/>
</dbReference>
<gene>
    <name evidence="2" type="ORF">BG653_02047</name>
</gene>
<dbReference type="PANTHER" id="PTHR35525:SF3">
    <property type="entry name" value="BLL6575 PROTEIN"/>
    <property type="match status" value="1"/>
</dbReference>
<sequence length="251" mass="27256">MHRPAGRRRRAAYGQLARQGPEITQQLTYAGHPAPLSQLMVVGDVTISRMTATQLALDLAVTIRHDGHGGVADDLADPEGLAAWVHERAALLDCDGQPVTVDEALHRAVQELRAAVRSLFARAVRPGPPSSADAHRLLPEAEAIHRLNAAAALVPTVPRLSWEPDARPTLRLRPAGSPPAADRIIAALARAALTFLDGPDRAKLRACPAPRCVRYFVKDHARQEWCAPSCGNRARVARHHERRREGRDGAP</sequence>
<evidence type="ECO:0000313" key="3">
    <source>
        <dbReference type="Proteomes" id="UP000194225"/>
    </source>
</evidence>
<reference evidence="2 3" key="1">
    <citation type="submission" date="2016-09" db="EMBL/GenBank/DDBJ databases">
        <title>Streptomyces platensis DSM40041, a candidate organism with high potential of specific P450 cytochromes.</title>
        <authorList>
            <person name="Grumaz C."/>
            <person name="Vainshtein Y."/>
            <person name="Kirstahler P."/>
            <person name="Sohn K."/>
        </authorList>
    </citation>
    <scope>NUCLEOTIDE SEQUENCE [LARGE SCALE GENOMIC DNA]</scope>
    <source>
        <strain evidence="2 3">DSM 40041</strain>
    </source>
</reference>
<dbReference type="Gene3D" id="1.10.3300.10">
    <property type="entry name" value="Jann2411-like domain"/>
    <property type="match status" value="1"/>
</dbReference>
<protein>
    <submittedName>
        <fullName evidence="2">CGNR zinc finger</fullName>
    </submittedName>
</protein>
<proteinExistence type="predicted"/>
<dbReference type="InterPro" id="IPR021005">
    <property type="entry name" value="Znf_CGNR"/>
</dbReference>
<feature type="domain" description="Zinc finger CGNR" evidence="1">
    <location>
        <begin position="204"/>
        <end position="243"/>
    </location>
</feature>
<evidence type="ECO:0000313" key="2">
    <source>
        <dbReference type="EMBL" id="OSY46375.1"/>
    </source>
</evidence>
<evidence type="ECO:0000259" key="1">
    <source>
        <dbReference type="Pfam" id="PF11706"/>
    </source>
</evidence>